<accession>A0A6I4VY63</accession>
<reference evidence="1 2" key="1">
    <citation type="submission" date="2019-12" db="EMBL/GenBank/DDBJ databases">
        <title>Whole-genome analyses of novel actinobacteria.</title>
        <authorList>
            <person name="Sahin N."/>
            <person name="Saygin H."/>
        </authorList>
    </citation>
    <scope>NUCLEOTIDE SEQUENCE [LARGE SCALE GENOMIC DNA]</scope>
    <source>
        <strain evidence="1 2">KC615</strain>
    </source>
</reference>
<evidence type="ECO:0000313" key="2">
    <source>
        <dbReference type="Proteomes" id="UP000430692"/>
    </source>
</evidence>
<dbReference type="EMBL" id="WUUL01000009">
    <property type="protein sequence ID" value="MXQ54850.1"/>
    <property type="molecule type" value="Genomic_DNA"/>
</dbReference>
<evidence type="ECO:0000313" key="1">
    <source>
        <dbReference type="EMBL" id="MXQ54850.1"/>
    </source>
</evidence>
<dbReference type="RefSeq" id="WP_160802193.1">
    <property type="nucleotide sequence ID" value="NZ_WUUL01000009.1"/>
</dbReference>
<keyword evidence="2" id="KW-1185">Reference proteome</keyword>
<dbReference type="AlphaFoldDB" id="A0A6I4VY63"/>
<protein>
    <submittedName>
        <fullName evidence="1">Uncharacterized protein</fullName>
    </submittedName>
</protein>
<comment type="caution">
    <text evidence="1">The sequence shown here is derived from an EMBL/GenBank/DDBJ whole genome shotgun (WGS) entry which is preliminary data.</text>
</comment>
<dbReference type="Proteomes" id="UP000430692">
    <property type="component" value="Unassembled WGS sequence"/>
</dbReference>
<gene>
    <name evidence="1" type="ORF">GSM42_14225</name>
</gene>
<organism evidence="1 2">
    <name type="scientific">Shimazuella alba</name>
    <dbReference type="NCBI Taxonomy" id="2690964"/>
    <lineage>
        <taxon>Bacteria</taxon>
        <taxon>Bacillati</taxon>
        <taxon>Bacillota</taxon>
        <taxon>Bacilli</taxon>
        <taxon>Bacillales</taxon>
        <taxon>Thermoactinomycetaceae</taxon>
        <taxon>Shimazuella</taxon>
    </lineage>
</organism>
<sequence length="130" mass="14785">MAEFIDPTSPDRFSILSNKWLMLETTTTCVQFRGCSTPSGYGVKEYMTDDHIVTVDEQGNRFMANPKSLNDSSQLRAGTAYGFVVKFFGNENSFGDHRYRKCFTLGVWLSFDEQGYLVIAGTNQRIMLHE</sequence>
<name>A0A6I4VY63_9BACL</name>
<proteinExistence type="predicted"/>